<keyword evidence="3" id="KW-1185">Reference proteome</keyword>
<gene>
    <name evidence="2" type="ORF">BaRGS_00037981</name>
</gene>
<evidence type="ECO:0000256" key="1">
    <source>
        <dbReference type="SAM" id="MobiDB-lite"/>
    </source>
</evidence>
<sequence length="118" mass="13393">MRKRQDEELRELLFATGVEMCDCDLDSEKSVSDGDRERTDVKCCSYLKRQWLLAESGRRFARNPKSVGGEGKKCVPYRENKPPKKRSRFHLLLHGILFPPSHISSCVQTVAVSGLLLG</sequence>
<evidence type="ECO:0000313" key="3">
    <source>
        <dbReference type="Proteomes" id="UP001519460"/>
    </source>
</evidence>
<accession>A0ABD0J792</accession>
<organism evidence="2 3">
    <name type="scientific">Batillaria attramentaria</name>
    <dbReference type="NCBI Taxonomy" id="370345"/>
    <lineage>
        <taxon>Eukaryota</taxon>
        <taxon>Metazoa</taxon>
        <taxon>Spiralia</taxon>
        <taxon>Lophotrochozoa</taxon>
        <taxon>Mollusca</taxon>
        <taxon>Gastropoda</taxon>
        <taxon>Caenogastropoda</taxon>
        <taxon>Sorbeoconcha</taxon>
        <taxon>Cerithioidea</taxon>
        <taxon>Batillariidae</taxon>
        <taxon>Batillaria</taxon>
    </lineage>
</organism>
<dbReference type="EMBL" id="JACVVK020000592">
    <property type="protein sequence ID" value="KAK7464017.1"/>
    <property type="molecule type" value="Genomic_DNA"/>
</dbReference>
<comment type="caution">
    <text evidence="2">The sequence shown here is derived from an EMBL/GenBank/DDBJ whole genome shotgun (WGS) entry which is preliminary data.</text>
</comment>
<name>A0ABD0J792_9CAEN</name>
<dbReference type="Proteomes" id="UP001519460">
    <property type="component" value="Unassembled WGS sequence"/>
</dbReference>
<protein>
    <submittedName>
        <fullName evidence="2">Uncharacterized protein</fullName>
    </submittedName>
</protein>
<evidence type="ECO:0000313" key="2">
    <source>
        <dbReference type="EMBL" id="KAK7464017.1"/>
    </source>
</evidence>
<proteinExistence type="predicted"/>
<feature type="region of interest" description="Disordered" evidence="1">
    <location>
        <begin position="63"/>
        <end position="82"/>
    </location>
</feature>
<feature type="compositionally biased region" description="Basic and acidic residues" evidence="1">
    <location>
        <begin position="70"/>
        <end position="82"/>
    </location>
</feature>
<reference evidence="2 3" key="1">
    <citation type="journal article" date="2023" name="Sci. Data">
        <title>Genome assembly of the Korean intertidal mud-creeper Batillaria attramentaria.</title>
        <authorList>
            <person name="Patra A.K."/>
            <person name="Ho P.T."/>
            <person name="Jun S."/>
            <person name="Lee S.J."/>
            <person name="Kim Y."/>
            <person name="Won Y.J."/>
        </authorList>
    </citation>
    <scope>NUCLEOTIDE SEQUENCE [LARGE SCALE GENOMIC DNA]</scope>
    <source>
        <strain evidence="2">Wonlab-2016</strain>
    </source>
</reference>
<dbReference type="AlphaFoldDB" id="A0ABD0J792"/>